<protein>
    <recommendedName>
        <fullName evidence="5">Secreted protein</fullName>
    </recommendedName>
</protein>
<feature type="signal peptide" evidence="2">
    <location>
        <begin position="1"/>
        <end position="26"/>
    </location>
</feature>
<evidence type="ECO:0000313" key="3">
    <source>
        <dbReference type="EMBL" id="KAK1722552.1"/>
    </source>
</evidence>
<feature type="compositionally biased region" description="Basic and acidic residues" evidence="1">
    <location>
        <begin position="68"/>
        <end position="80"/>
    </location>
</feature>
<evidence type="ECO:0000313" key="4">
    <source>
        <dbReference type="Proteomes" id="UP001244207"/>
    </source>
</evidence>
<evidence type="ECO:0000256" key="2">
    <source>
        <dbReference type="SAM" id="SignalP"/>
    </source>
</evidence>
<dbReference type="EMBL" id="JAHMHS010000077">
    <property type="protein sequence ID" value="KAK1722552.1"/>
    <property type="molecule type" value="Genomic_DNA"/>
</dbReference>
<organism evidence="3 4">
    <name type="scientific">Glomerella acutata</name>
    <name type="common">Colletotrichum acutatum</name>
    <dbReference type="NCBI Taxonomy" id="27357"/>
    <lineage>
        <taxon>Eukaryota</taxon>
        <taxon>Fungi</taxon>
        <taxon>Dikarya</taxon>
        <taxon>Ascomycota</taxon>
        <taxon>Pezizomycotina</taxon>
        <taxon>Sordariomycetes</taxon>
        <taxon>Hypocreomycetidae</taxon>
        <taxon>Glomerellales</taxon>
        <taxon>Glomerellaceae</taxon>
        <taxon>Colletotrichum</taxon>
        <taxon>Colletotrichum acutatum species complex</taxon>
    </lineage>
</organism>
<dbReference type="RefSeq" id="XP_060362607.1">
    <property type="nucleotide sequence ID" value="XM_060502948.1"/>
</dbReference>
<name>A0AAD8UE76_GLOAC</name>
<evidence type="ECO:0008006" key="5">
    <source>
        <dbReference type="Google" id="ProtNLM"/>
    </source>
</evidence>
<reference evidence="3" key="1">
    <citation type="submission" date="2021-12" db="EMBL/GenBank/DDBJ databases">
        <title>Comparative genomics, transcriptomics and evolutionary studies reveal genomic signatures of adaptation to plant cell wall in hemibiotrophic fungi.</title>
        <authorList>
            <consortium name="DOE Joint Genome Institute"/>
            <person name="Baroncelli R."/>
            <person name="Diaz J.F."/>
            <person name="Benocci T."/>
            <person name="Peng M."/>
            <person name="Battaglia E."/>
            <person name="Haridas S."/>
            <person name="Andreopoulos W."/>
            <person name="Labutti K."/>
            <person name="Pangilinan J."/>
            <person name="Floch G.L."/>
            <person name="Makela M.R."/>
            <person name="Henrissat B."/>
            <person name="Grigoriev I.V."/>
            <person name="Crouch J.A."/>
            <person name="De Vries R.P."/>
            <person name="Sukno S.A."/>
            <person name="Thon M.R."/>
        </authorList>
    </citation>
    <scope>NUCLEOTIDE SEQUENCE</scope>
    <source>
        <strain evidence="3">CBS 112980</strain>
    </source>
</reference>
<accession>A0AAD8UE76</accession>
<dbReference type="AlphaFoldDB" id="A0AAD8UE76"/>
<dbReference type="GeneID" id="85386847"/>
<evidence type="ECO:0000256" key="1">
    <source>
        <dbReference type="SAM" id="MobiDB-lite"/>
    </source>
</evidence>
<gene>
    <name evidence="3" type="ORF">BDZ83DRAFT_416168</name>
</gene>
<feature type="chain" id="PRO_5042271553" description="Secreted protein" evidence="2">
    <location>
        <begin position="27"/>
        <end position="148"/>
    </location>
</feature>
<keyword evidence="4" id="KW-1185">Reference proteome</keyword>
<comment type="caution">
    <text evidence="3">The sequence shown here is derived from an EMBL/GenBank/DDBJ whole genome shotgun (WGS) entry which is preliminary data.</text>
</comment>
<dbReference type="Proteomes" id="UP001244207">
    <property type="component" value="Unassembled WGS sequence"/>
</dbReference>
<keyword evidence="2" id="KW-0732">Signal</keyword>
<proteinExistence type="predicted"/>
<feature type="region of interest" description="Disordered" evidence="1">
    <location>
        <begin position="68"/>
        <end position="91"/>
    </location>
</feature>
<sequence length="148" mass="16063">MIKRCGAWVRIYNLSALLSSLLTSSAKLCSNSVHYRDPEPTTRLPELASSTHVSEIARPCEVRGTRRLEKEKALRPEAERAGGVTSTPDWRVDLGPSASTGIVSCTVPMPSASISKSACLRLNIVSRQCQSRQGIAPSTGQKQLTMRP</sequence>